<dbReference type="RefSeq" id="WP_001533532.1">
    <property type="nucleotide sequence ID" value="NZ_MXLS01000021.1"/>
</dbReference>
<accession>A0A4Q1DK37</accession>
<evidence type="ECO:0000313" key="1">
    <source>
        <dbReference type="EMBL" id="RXL17159.1"/>
    </source>
</evidence>
<proteinExistence type="predicted"/>
<gene>
    <name evidence="1" type="ORF">EKD96_21170</name>
</gene>
<dbReference type="EMBL" id="SDIQ01000044">
    <property type="protein sequence ID" value="RXL17159.1"/>
    <property type="molecule type" value="Genomic_DNA"/>
</dbReference>
<comment type="caution">
    <text evidence="1">The sequence shown here is derived from an EMBL/GenBank/DDBJ whole genome shotgun (WGS) entry which is preliminary data.</text>
</comment>
<dbReference type="AlphaFoldDB" id="A0A4Q1DK37"/>
<reference evidence="1" key="1">
    <citation type="submission" date="2019-01" db="EMBL/GenBank/DDBJ databases">
        <title>Whole genome sequencing of Salmonella enterica.</title>
        <authorList>
            <person name="Cao G."/>
        </authorList>
    </citation>
    <scope>NUCLEOTIDE SEQUENCE [LARGE SCALE GENOMIC DNA]</scope>
    <source>
        <strain evidence="1">CFSAN074594</strain>
    </source>
</reference>
<sequence>MAQLKRSGEIRLGDARMCILENPGHVDDGYERGFKREVFRRIIQTLNRLGWLVAIPPDKIEQYSASFARQFRYCTKGDLKADLKLCGRSIELEFFQNINAPDRPDNEGRYQYDKEKHMPYLMRMEMLRTRNRIVTYLTNVFDGYRVAERSPGWRDIGPGKMTNMDVIKANYGSDWHFDGNWQAYLEKKPYMRTSHDRKSAEKDLLEPGMRVWWFDSKGRIMTGIAWYHINNMWYVTWGHYGIDNIASFNLYTSLPERPRMKRNDRQRRKKLEELLGDAVTRMDYLRAHQLKQILYPDNEPLYRLFHTGHQLYHRPEFNGYTKDPNYAGKFRRSEVESFNPHENRMELVGDEQEVAV</sequence>
<dbReference type="Proteomes" id="UP000839536">
    <property type="component" value="Unassembled WGS sequence"/>
</dbReference>
<name>A0A4Q1DK37_SALER</name>
<organism evidence="1">
    <name type="scientific">Salmonella enterica</name>
    <name type="common">Salmonella choleraesuis</name>
    <dbReference type="NCBI Taxonomy" id="28901"/>
    <lineage>
        <taxon>Bacteria</taxon>
        <taxon>Pseudomonadati</taxon>
        <taxon>Pseudomonadota</taxon>
        <taxon>Gammaproteobacteria</taxon>
        <taxon>Enterobacterales</taxon>
        <taxon>Enterobacteriaceae</taxon>
        <taxon>Salmonella</taxon>
    </lineage>
</organism>
<protein>
    <submittedName>
        <fullName evidence="1">Uncharacterized protein</fullName>
    </submittedName>
</protein>